<keyword evidence="4" id="KW-0406">Ion transport</keyword>
<dbReference type="NCBIfam" id="TIGR04056">
    <property type="entry name" value="OMP_RagA_SusC"/>
    <property type="match status" value="1"/>
</dbReference>
<evidence type="ECO:0000256" key="5">
    <source>
        <dbReference type="ARBA" id="ARBA00022692"/>
    </source>
</evidence>
<dbReference type="InterPro" id="IPR000531">
    <property type="entry name" value="Beta-barrel_TonB"/>
</dbReference>
<evidence type="ECO:0000256" key="6">
    <source>
        <dbReference type="ARBA" id="ARBA00023004"/>
    </source>
</evidence>
<dbReference type="Gene3D" id="3.55.50.30">
    <property type="match status" value="1"/>
</dbReference>
<dbReference type="SUPFAM" id="SSF49464">
    <property type="entry name" value="Carboxypeptidase regulatory domain-like"/>
    <property type="match status" value="1"/>
</dbReference>
<evidence type="ECO:0000259" key="14">
    <source>
        <dbReference type="Pfam" id="PF07660"/>
    </source>
</evidence>
<evidence type="ECO:0000313" key="16">
    <source>
        <dbReference type="EMBL" id="TKC08616.1"/>
    </source>
</evidence>
<organism evidence="16 17">
    <name type="scientific">Pedobacter frigoris</name>
    <dbReference type="NCBI Taxonomy" id="2571272"/>
    <lineage>
        <taxon>Bacteria</taxon>
        <taxon>Pseudomonadati</taxon>
        <taxon>Bacteroidota</taxon>
        <taxon>Sphingobacteriia</taxon>
        <taxon>Sphingobacteriales</taxon>
        <taxon>Sphingobacteriaceae</taxon>
        <taxon>Pedobacter</taxon>
    </lineage>
</organism>
<keyword evidence="5 10" id="KW-0812">Transmembrane</keyword>
<dbReference type="Pfam" id="PF07660">
    <property type="entry name" value="STN"/>
    <property type="match status" value="1"/>
</dbReference>
<reference evidence="16 17" key="1">
    <citation type="submission" date="2019-04" db="EMBL/GenBank/DDBJ databases">
        <title>Pedobacter sp. RP-3-15 sp. nov., isolated from Arctic soil.</title>
        <authorList>
            <person name="Dahal R.H."/>
            <person name="Kim D.-U."/>
        </authorList>
    </citation>
    <scope>NUCLEOTIDE SEQUENCE [LARGE SCALE GENOMIC DNA]</scope>
    <source>
        <strain evidence="16 17">RP-3-15</strain>
    </source>
</reference>
<dbReference type="Gene3D" id="2.60.40.1120">
    <property type="entry name" value="Carboxypeptidase-like, regulatory domain"/>
    <property type="match status" value="1"/>
</dbReference>
<feature type="domain" description="Secretin/TonB short N-terminal" evidence="14">
    <location>
        <begin position="68"/>
        <end position="119"/>
    </location>
</feature>
<evidence type="ECO:0000256" key="8">
    <source>
        <dbReference type="ARBA" id="ARBA00023136"/>
    </source>
</evidence>
<dbReference type="GO" id="GO:0009279">
    <property type="term" value="C:cell outer membrane"/>
    <property type="evidence" value="ECO:0007669"/>
    <property type="project" value="UniProtKB-SubCell"/>
</dbReference>
<comment type="similarity">
    <text evidence="10 11">Belongs to the TonB-dependent receptor family.</text>
</comment>
<evidence type="ECO:0000259" key="15">
    <source>
        <dbReference type="Pfam" id="PF07715"/>
    </source>
</evidence>
<evidence type="ECO:0000256" key="10">
    <source>
        <dbReference type="PROSITE-ProRule" id="PRU01360"/>
    </source>
</evidence>
<dbReference type="Gene3D" id="2.40.170.20">
    <property type="entry name" value="TonB-dependent receptor, beta-barrel domain"/>
    <property type="match status" value="1"/>
</dbReference>
<keyword evidence="4" id="KW-0410">Iron transport</keyword>
<evidence type="ECO:0000256" key="4">
    <source>
        <dbReference type="ARBA" id="ARBA00022496"/>
    </source>
</evidence>
<keyword evidence="3 10" id="KW-1134">Transmembrane beta strand</keyword>
<dbReference type="Pfam" id="PF00593">
    <property type="entry name" value="TonB_dep_Rec_b-barrel"/>
    <property type="match status" value="1"/>
</dbReference>
<proteinExistence type="inferred from homology"/>
<evidence type="ECO:0000256" key="12">
    <source>
        <dbReference type="SAM" id="Phobius"/>
    </source>
</evidence>
<protein>
    <submittedName>
        <fullName evidence="16">SusC/RagA family TonB-linked outer membrane protein</fullName>
    </submittedName>
</protein>
<dbReference type="Gene3D" id="2.170.130.10">
    <property type="entry name" value="TonB-dependent receptor, plug domain"/>
    <property type="match status" value="1"/>
</dbReference>
<dbReference type="OrthoDB" id="9768177at2"/>
<comment type="caution">
    <text evidence="16">The sequence shown here is derived from an EMBL/GenBank/DDBJ whole genome shotgun (WGS) entry which is preliminary data.</text>
</comment>
<dbReference type="SUPFAM" id="SSF56935">
    <property type="entry name" value="Porins"/>
    <property type="match status" value="1"/>
</dbReference>
<dbReference type="InterPro" id="IPR011662">
    <property type="entry name" value="Secretin/TonB_short_N"/>
</dbReference>
<accession>A0A4U1CN08</accession>
<evidence type="ECO:0000256" key="11">
    <source>
        <dbReference type="RuleBase" id="RU003357"/>
    </source>
</evidence>
<evidence type="ECO:0000256" key="3">
    <source>
        <dbReference type="ARBA" id="ARBA00022452"/>
    </source>
</evidence>
<keyword evidence="12" id="KW-1133">Transmembrane helix</keyword>
<keyword evidence="17" id="KW-1185">Reference proteome</keyword>
<name>A0A4U1CN08_9SPHI</name>
<keyword evidence="6" id="KW-0408">Iron</keyword>
<evidence type="ECO:0000313" key="17">
    <source>
        <dbReference type="Proteomes" id="UP000307244"/>
    </source>
</evidence>
<comment type="subcellular location">
    <subcellularLocation>
        <location evidence="1 10">Cell outer membrane</location>
        <topology evidence="1 10">Multi-pass membrane protein</topology>
    </subcellularLocation>
</comment>
<dbReference type="InterPro" id="IPR008969">
    <property type="entry name" value="CarboxyPept-like_regulatory"/>
</dbReference>
<feature type="domain" description="TonB-dependent receptor-like beta-barrel" evidence="13">
    <location>
        <begin position="524"/>
        <end position="894"/>
    </location>
</feature>
<dbReference type="Proteomes" id="UP000307244">
    <property type="component" value="Unassembled WGS sequence"/>
</dbReference>
<gene>
    <name evidence="16" type="ORF">FA047_00510</name>
</gene>
<evidence type="ECO:0000256" key="7">
    <source>
        <dbReference type="ARBA" id="ARBA00023077"/>
    </source>
</evidence>
<feature type="transmembrane region" description="Helical" evidence="12">
    <location>
        <begin position="21"/>
        <end position="42"/>
    </location>
</feature>
<evidence type="ECO:0000259" key="13">
    <source>
        <dbReference type="Pfam" id="PF00593"/>
    </source>
</evidence>
<keyword evidence="8 10" id="KW-0472">Membrane</keyword>
<keyword evidence="7 11" id="KW-0798">TonB box</keyword>
<dbReference type="EMBL" id="SWBQ01000001">
    <property type="protein sequence ID" value="TKC08616.1"/>
    <property type="molecule type" value="Genomic_DNA"/>
</dbReference>
<dbReference type="Pfam" id="PF13715">
    <property type="entry name" value="CarbopepD_reg_2"/>
    <property type="match status" value="1"/>
</dbReference>
<evidence type="ECO:0000256" key="1">
    <source>
        <dbReference type="ARBA" id="ARBA00004571"/>
    </source>
</evidence>
<dbReference type="InterPro" id="IPR037066">
    <property type="entry name" value="Plug_dom_sf"/>
</dbReference>
<dbReference type="NCBIfam" id="TIGR04057">
    <property type="entry name" value="SusC_RagA_signa"/>
    <property type="match status" value="1"/>
</dbReference>
<dbReference type="InterPro" id="IPR039426">
    <property type="entry name" value="TonB-dep_rcpt-like"/>
</dbReference>
<dbReference type="InterPro" id="IPR023997">
    <property type="entry name" value="TonB-dep_OMP_SusC/RagA_CS"/>
</dbReference>
<dbReference type="Pfam" id="PF07715">
    <property type="entry name" value="Plug"/>
    <property type="match status" value="1"/>
</dbReference>
<dbReference type="PROSITE" id="PS52016">
    <property type="entry name" value="TONB_DEPENDENT_REC_3"/>
    <property type="match status" value="1"/>
</dbReference>
<keyword evidence="2 10" id="KW-0813">Transport</keyword>
<keyword evidence="9 10" id="KW-0998">Cell outer membrane</keyword>
<evidence type="ECO:0000256" key="9">
    <source>
        <dbReference type="ARBA" id="ARBA00023237"/>
    </source>
</evidence>
<dbReference type="AlphaFoldDB" id="A0A4U1CN08"/>
<evidence type="ECO:0000256" key="2">
    <source>
        <dbReference type="ARBA" id="ARBA00022448"/>
    </source>
</evidence>
<sequence length="1128" mass="124915">MKLYPFKPGMPREWLPPKIFLIMRLIIIIMIAGFVQVSAASFGQKLSYTKKDASLREIFKQITLQTGYNVLYSPEKIEASKQIDVNFKNTDLKAVLEKLSDDQPFIYSIEDKNIIIKPKEPSFLDRVVDAFTPPIDVRGVVLDEKGLPLIGATVKVKGAQQSAVTNSEGVFFLQRVDDKAILVISYVGYFDKEVTTKASLTVTMEMKSAELNEVVVAYGKTTQQALTGAVTVVSGAQIENLPNRSFDKSLQGLVPGLQITGGTGQPGGGVANMVLRGIATGTDVSFGSTVRNPLIVIDGIPVTHDNFQFSNTLNATSVTNPLAQLNPSDIETISVLKDAAAIALYGSKASNGVILVTTKRGKAGKTNFSFRHQTDVSSKLTGKTEMLNQQEYLNLLYDTYKSTNAATWTDAGILADLKIKFPTTTTGDFYPESDWFGALYTDRARTISNDISISGGNERNIFYLNVEYTKQNGAVKGTDFDRKSLRFTFESKPANWLKLGANTSLSFNIQNYSNAEESAGGFGAAAVMSPLNPVRLADGNYKLTYPFGAIGELQNPVVVSEYNINKNVSYRGLSKLYAEANLLKYFTFKSDFGADFMLAELKEKNDPRFYASSQSVLQPRIAERDERRANVINTNTLRFDTNFKNEHSLGILLGQEAQIILQKQLGAEAVGTATTLPYYNQLNSPGYTTSGITGGAGRQTLLSVFGQVNYGYLNKYFLSGSIRKDGSSKFGDQHQWGTYWSAGAGWIISEEKFAKTHAPWLNYIKIRGSLGAAGNSGAVDAFTRFDRLTLKKLLGNNAITPSSLGNPDIQWEETFSWDLGLEMRFLKERISFSADIYNRKTDELIYITNLPSLTGFGSVLDNIGDMKNSGTELALSGTVVHSKNFNWSLNANWSSNQNKLVKANVPLESIASGLMANEEGRNFNSFYMPIWMGVNQEDGKPQWMAPNGQPTSTFSLAKKEFVGKPQPDGYGAIKNVFRYKSFEFSASLYYQYGLKIYDSSSIYFLNDGFYPYVNQSKQALDYWKESGDQVSNPRRLLNNTDLGFRTSTRYLFKGDYLRLQQVTFAYNFSKELLDRLHLTALRLYVQGHNLAILTKYQGPDPDNMNVGGSTGFAYPNQRSFSAGINVSF</sequence>
<dbReference type="InterPro" id="IPR012910">
    <property type="entry name" value="Plug_dom"/>
</dbReference>
<dbReference type="InterPro" id="IPR036942">
    <property type="entry name" value="Beta-barrel_TonB_sf"/>
</dbReference>
<dbReference type="GO" id="GO:0006826">
    <property type="term" value="P:iron ion transport"/>
    <property type="evidence" value="ECO:0007669"/>
    <property type="project" value="UniProtKB-KW"/>
</dbReference>
<dbReference type="InterPro" id="IPR023996">
    <property type="entry name" value="TonB-dep_OMP_SusC/RagA"/>
</dbReference>
<feature type="domain" description="TonB-dependent receptor plug" evidence="15">
    <location>
        <begin position="223"/>
        <end position="353"/>
    </location>
</feature>